<feature type="region of interest" description="Disordered" evidence="6">
    <location>
        <begin position="298"/>
        <end position="365"/>
    </location>
</feature>
<dbReference type="FunFam" id="2.30.30.40:FF:000189">
    <property type="entry name" value="BAR adaptor protein RVS167"/>
    <property type="match status" value="1"/>
</dbReference>
<dbReference type="FunFam" id="1.20.1270.60:FF:000048">
    <property type="entry name" value="BAR adaptor protein RVS167"/>
    <property type="match status" value="1"/>
</dbReference>
<evidence type="ECO:0000313" key="9">
    <source>
        <dbReference type="EMBL" id="KAJ4376078.1"/>
    </source>
</evidence>
<dbReference type="InterPro" id="IPR046982">
    <property type="entry name" value="BIN3/RVS161-like"/>
</dbReference>
<evidence type="ECO:0000256" key="3">
    <source>
        <dbReference type="ARBA" id="ARBA00023054"/>
    </source>
</evidence>
<feature type="domain" description="SH3" evidence="7">
    <location>
        <begin position="367"/>
        <end position="427"/>
    </location>
</feature>
<dbReference type="PANTHER" id="PTHR47174:SF1">
    <property type="entry name" value="REDUCED VIABILITY UPON STARVATION PROTEIN 167"/>
    <property type="match status" value="1"/>
</dbReference>
<dbReference type="OrthoDB" id="2159336at2759"/>
<organism evidence="9 10">
    <name type="scientific">Neocucurbitaria cava</name>
    <dbReference type="NCBI Taxonomy" id="798079"/>
    <lineage>
        <taxon>Eukaryota</taxon>
        <taxon>Fungi</taxon>
        <taxon>Dikarya</taxon>
        <taxon>Ascomycota</taxon>
        <taxon>Pezizomycotina</taxon>
        <taxon>Dothideomycetes</taxon>
        <taxon>Pleosporomycetidae</taxon>
        <taxon>Pleosporales</taxon>
        <taxon>Pleosporineae</taxon>
        <taxon>Cucurbitariaceae</taxon>
        <taxon>Neocucurbitaria</taxon>
    </lineage>
</organism>
<dbReference type="EMBL" id="JAPEUY010000002">
    <property type="protein sequence ID" value="KAJ4376078.1"/>
    <property type="molecule type" value="Genomic_DNA"/>
</dbReference>
<dbReference type="Gene3D" id="2.30.30.40">
    <property type="entry name" value="SH3 Domains"/>
    <property type="match status" value="1"/>
</dbReference>
<dbReference type="Gene3D" id="1.20.1270.60">
    <property type="entry name" value="Arfaptin homology (AH) domain/BAR domain"/>
    <property type="match status" value="1"/>
</dbReference>
<dbReference type="GO" id="GO:1990528">
    <property type="term" value="C:Rvs161p-Rvs167p complex"/>
    <property type="evidence" value="ECO:0007669"/>
    <property type="project" value="TreeGrafter"/>
</dbReference>
<reference evidence="9" key="1">
    <citation type="submission" date="2022-10" db="EMBL/GenBank/DDBJ databases">
        <title>Tapping the CABI collections for fungal endophytes: first genome assemblies for Collariella, Neodidymelliopsis, Ascochyta clinopodiicola, Didymella pomorum, Didymosphaeria variabile, Neocosmospora piperis and Neocucurbitaria cava.</title>
        <authorList>
            <person name="Hill R."/>
        </authorList>
    </citation>
    <scope>NUCLEOTIDE SEQUENCE</scope>
    <source>
        <strain evidence="9">IMI 356814</strain>
    </source>
</reference>
<dbReference type="InterPro" id="IPR004148">
    <property type="entry name" value="BAR_dom"/>
</dbReference>
<dbReference type="InterPro" id="IPR036028">
    <property type="entry name" value="SH3-like_dom_sf"/>
</dbReference>
<keyword evidence="10" id="KW-1185">Reference proteome</keyword>
<dbReference type="GO" id="GO:0097320">
    <property type="term" value="P:plasma membrane tubulation"/>
    <property type="evidence" value="ECO:0007669"/>
    <property type="project" value="TreeGrafter"/>
</dbReference>
<evidence type="ECO:0000259" key="8">
    <source>
        <dbReference type="PROSITE" id="PS51021"/>
    </source>
</evidence>
<gene>
    <name evidence="9" type="primary">hob1</name>
    <name evidence="9" type="ORF">N0V83_001359</name>
</gene>
<feature type="domain" description="BAR" evidence="8">
    <location>
        <begin position="17"/>
        <end position="254"/>
    </location>
</feature>
<dbReference type="Pfam" id="PF03114">
    <property type="entry name" value="BAR"/>
    <property type="match status" value="1"/>
</dbReference>
<keyword evidence="2" id="KW-0597">Phosphoprotein</keyword>
<dbReference type="PROSITE" id="PS51021">
    <property type="entry name" value="BAR"/>
    <property type="match status" value="1"/>
</dbReference>
<dbReference type="SUPFAM" id="SSF103657">
    <property type="entry name" value="BAR/IMD domain-like"/>
    <property type="match status" value="1"/>
</dbReference>
<dbReference type="AlphaFoldDB" id="A0A9W8YF41"/>
<keyword evidence="1 4" id="KW-0728">SH3 domain</keyword>
<evidence type="ECO:0000256" key="4">
    <source>
        <dbReference type="PROSITE-ProRule" id="PRU00192"/>
    </source>
</evidence>
<name>A0A9W8YF41_9PLEO</name>
<dbReference type="Proteomes" id="UP001140560">
    <property type="component" value="Unassembled WGS sequence"/>
</dbReference>
<dbReference type="GO" id="GO:0006897">
    <property type="term" value="P:endocytosis"/>
    <property type="evidence" value="ECO:0007669"/>
    <property type="project" value="InterPro"/>
</dbReference>
<dbReference type="CDD" id="cd07599">
    <property type="entry name" value="BAR_Rvs167p"/>
    <property type="match status" value="1"/>
</dbReference>
<dbReference type="GO" id="GO:0043332">
    <property type="term" value="C:mating projection tip"/>
    <property type="evidence" value="ECO:0007669"/>
    <property type="project" value="TreeGrafter"/>
</dbReference>
<keyword evidence="3 5" id="KW-0175">Coiled coil</keyword>
<dbReference type="SMART" id="SM00326">
    <property type="entry name" value="SH3"/>
    <property type="match status" value="1"/>
</dbReference>
<dbReference type="GO" id="GO:0008289">
    <property type="term" value="F:lipid binding"/>
    <property type="evidence" value="ECO:0007669"/>
    <property type="project" value="TreeGrafter"/>
</dbReference>
<evidence type="ECO:0000313" key="10">
    <source>
        <dbReference type="Proteomes" id="UP001140560"/>
    </source>
</evidence>
<evidence type="ECO:0000256" key="6">
    <source>
        <dbReference type="SAM" id="MobiDB-lite"/>
    </source>
</evidence>
<dbReference type="SUPFAM" id="SSF50044">
    <property type="entry name" value="SH3-domain"/>
    <property type="match status" value="1"/>
</dbReference>
<evidence type="ECO:0000256" key="5">
    <source>
        <dbReference type="SAM" id="Coils"/>
    </source>
</evidence>
<comment type="caution">
    <text evidence="9">The sequence shown here is derived from an EMBL/GenBank/DDBJ whole genome shotgun (WGS) entry which is preliminary data.</text>
</comment>
<sequence length="427" mass="47990">MSWKGLTKSVTRAPQTIKQRFNIGEITKDAIYIDAERRFEELEKETKKLHEESKKYFEAINGMLSHQMEFSKAIAEIYKPISGRMSDPTSFLDEGNTAGIEACDQYESVVQELQETLKPELEMIESRVIRPADELLTIIKAVRKLAAKRDHKQLDYDRHRAALKKLQDKKDKTLKDEKAIYKAENDVEQATQDYNYFNDLLKEELPKLFALEREFIKPLFQSFYYMQLNVFYTLHERMQRLDIGYFDLTLDIEAAYEKKRGDTQEQAEKISIVKFKATGGRTGAAARPGQSKYATKALEAKAGRTSSLDGTETPPPPYSPGPAGVAGATGDVKSPALSTGSWGSVAKSKGAAPPPPKPKPSRLSGVPATEHVTALYDYEAQAEGDLSFLTGDVIEIVSRTQNDNEWWIGKVRGKQGQFPGNYVKLSQ</sequence>
<dbReference type="Pfam" id="PF00018">
    <property type="entry name" value="SH3_1"/>
    <property type="match status" value="1"/>
</dbReference>
<dbReference type="GO" id="GO:0051666">
    <property type="term" value="P:actin cortical patch localization"/>
    <property type="evidence" value="ECO:0007669"/>
    <property type="project" value="InterPro"/>
</dbReference>
<evidence type="ECO:0000256" key="1">
    <source>
        <dbReference type="ARBA" id="ARBA00022443"/>
    </source>
</evidence>
<accession>A0A9W8YF41</accession>
<dbReference type="GO" id="GO:0031097">
    <property type="term" value="C:medial cortex"/>
    <property type="evidence" value="ECO:0007669"/>
    <property type="project" value="TreeGrafter"/>
</dbReference>
<evidence type="ECO:0000256" key="2">
    <source>
        <dbReference type="ARBA" id="ARBA00022553"/>
    </source>
</evidence>
<dbReference type="GO" id="GO:0030479">
    <property type="term" value="C:actin cortical patch"/>
    <property type="evidence" value="ECO:0007669"/>
    <property type="project" value="TreeGrafter"/>
</dbReference>
<dbReference type="SMART" id="SM00721">
    <property type="entry name" value="BAR"/>
    <property type="match status" value="1"/>
</dbReference>
<dbReference type="PRINTS" id="PR00452">
    <property type="entry name" value="SH3DOMAIN"/>
</dbReference>
<evidence type="ECO:0000259" key="7">
    <source>
        <dbReference type="PROSITE" id="PS50002"/>
    </source>
</evidence>
<feature type="coiled-coil region" evidence="5">
    <location>
        <begin position="149"/>
        <end position="176"/>
    </location>
</feature>
<dbReference type="PRINTS" id="PR01887">
    <property type="entry name" value="SPECTRNALPHA"/>
</dbReference>
<proteinExistence type="predicted"/>
<dbReference type="InterPro" id="IPR001452">
    <property type="entry name" value="SH3_domain"/>
</dbReference>
<feature type="coiled-coil region" evidence="5">
    <location>
        <begin position="32"/>
        <end position="59"/>
    </location>
</feature>
<dbReference type="PROSITE" id="PS50002">
    <property type="entry name" value="SH3"/>
    <property type="match status" value="1"/>
</dbReference>
<dbReference type="InterPro" id="IPR027267">
    <property type="entry name" value="AH/BAR_dom_sf"/>
</dbReference>
<protein>
    <submittedName>
        <fullName evidence="9">BAR adaptor protein Hob1</fullName>
    </submittedName>
</protein>
<dbReference type="PANTHER" id="PTHR47174">
    <property type="entry name" value="BRIDGING INTEGRATOR 3"/>
    <property type="match status" value="1"/>
</dbReference>